<dbReference type="AlphaFoldDB" id="Q07TH1"/>
<dbReference type="PANTHER" id="PTHR32309:SF31">
    <property type="entry name" value="CAPSULAR EXOPOLYSACCHARIDE FAMILY"/>
    <property type="match status" value="1"/>
</dbReference>
<organism evidence="1">
    <name type="scientific">Rhodopseudomonas palustris (strain BisA53)</name>
    <dbReference type="NCBI Taxonomy" id="316055"/>
    <lineage>
        <taxon>Bacteria</taxon>
        <taxon>Pseudomonadati</taxon>
        <taxon>Pseudomonadota</taxon>
        <taxon>Alphaproteobacteria</taxon>
        <taxon>Hyphomicrobiales</taxon>
        <taxon>Nitrobacteraceae</taxon>
        <taxon>Rhodopseudomonas</taxon>
    </lineage>
</organism>
<dbReference type="eggNOG" id="COG3206">
    <property type="taxonomic scope" value="Bacteria"/>
</dbReference>
<dbReference type="SUPFAM" id="SSF52540">
    <property type="entry name" value="P-loop containing nucleoside triphosphate hydrolases"/>
    <property type="match status" value="1"/>
</dbReference>
<dbReference type="Gene3D" id="3.40.50.300">
    <property type="entry name" value="P-loop containing nucleotide triphosphate hydrolases"/>
    <property type="match status" value="1"/>
</dbReference>
<reference evidence="1" key="1">
    <citation type="submission" date="2006-09" db="EMBL/GenBank/DDBJ databases">
        <title>Complete sequence of Rhodopseudomonas palustris BisA53.</title>
        <authorList>
            <consortium name="US DOE Joint Genome Institute"/>
            <person name="Copeland A."/>
            <person name="Lucas S."/>
            <person name="Lapidus A."/>
            <person name="Barry K."/>
            <person name="Detter J.C."/>
            <person name="Glavina del Rio T."/>
            <person name="Hammon N."/>
            <person name="Israni S."/>
            <person name="Dalin E."/>
            <person name="Tice H."/>
            <person name="Pitluck S."/>
            <person name="Chain P."/>
            <person name="Malfatti S."/>
            <person name="Shin M."/>
            <person name="Vergez L."/>
            <person name="Schmutz J."/>
            <person name="Larimer F."/>
            <person name="Land M."/>
            <person name="Hauser L."/>
            <person name="Pelletier D.A."/>
            <person name="Kyrpides N."/>
            <person name="Kim E."/>
            <person name="Harwood C.S."/>
            <person name="Oda Y."/>
            <person name="Richardson P."/>
        </authorList>
    </citation>
    <scope>NUCLEOTIDE SEQUENCE [LARGE SCALE GENOMIC DNA]</scope>
    <source>
        <strain evidence="1">BisA53</strain>
    </source>
</reference>
<dbReference type="EMBL" id="CP000463">
    <property type="protein sequence ID" value="ABJ04763.1"/>
    <property type="molecule type" value="Genomic_DNA"/>
</dbReference>
<sequence length="748" mass="78734">MELFHRLWRRRRVVAAVFLTTVALTVVALIVLPVRYLAIGSVIVAEQEPGISNVSAAWAQKIGDPADLESQLLVIRSPRVMRLAMAAPGVIDAVLQECRQKASGLLSGSSASCDKLKSDSAALIDYVQNRYGIAAAGRSRVINISYQSGIAEVAYTLANALTTAFLDDQRTAGSSSREVATSWLWQELKQLDAELREADAKIQTFRRNKGLMRGANAPISSERLTSISQQLSVAEAARADAAARLQEIKEGQARGSSSSAPAVLSSRAIADLKQQLTVISTQVASATSVLGPRHPSLVALTREQALIQQRLADEVGSIAASAQKAFDANDTLVVSLKKQLEAIKAEVGSATSDEASIESMVRGAEIKRQQYSDLYKRASELETERRVLLGSTRLVSLAEMPTKPFFPKKIPFLAAGLTLASLLSVAAALLLDRLDPRAEAEPQEPQPTTAPTAQSIVAATDAAPAAIVDAPPIAPAEIVAGAPKPMLSAVTGVPVLARLPRLLNALPASPIGAILKGGTEMSLRRALQLATHDDAVQAALEQLKSGLRMSQSNGRRRILVTSSGPAQGKTFATLALAQNLAADGHRVLAVEWDLLHPTFASALSLQPGPGLLAVLHSEAHPQAAVVRTAIPNLDVIAAGGTATDALDLLMSNAAVDLLSWSRGYDVVLIDGPLPSDPAGARIMACQVDDVLICMKEGSSSLGRALAATNAIRAAGGKISGFALTMVKAESCSDLKPEAIPDHQFARAV</sequence>
<dbReference type="eggNOG" id="COG0489">
    <property type="taxonomic scope" value="Bacteria"/>
</dbReference>
<gene>
    <name evidence="1" type="ordered locus">RPE_0807</name>
</gene>
<accession>Q07TH1</accession>
<dbReference type="HOGENOM" id="CLU_009912_2_0_5"/>
<dbReference type="KEGG" id="rpe:RPE_0807"/>
<dbReference type="InterPro" id="IPR027417">
    <property type="entry name" value="P-loop_NTPase"/>
</dbReference>
<dbReference type="InterPro" id="IPR050445">
    <property type="entry name" value="Bact_polysacc_biosynth/exp"/>
</dbReference>
<name>Q07TH1_RHOP5</name>
<proteinExistence type="predicted"/>
<dbReference type="PANTHER" id="PTHR32309">
    <property type="entry name" value="TYROSINE-PROTEIN KINASE"/>
    <property type="match status" value="1"/>
</dbReference>
<evidence type="ECO:0000313" key="1">
    <source>
        <dbReference type="EMBL" id="ABJ04763.1"/>
    </source>
</evidence>
<protein>
    <submittedName>
        <fullName evidence="1">Lipopolysaccharide biosynthesis</fullName>
    </submittedName>
</protein>
<dbReference type="STRING" id="316055.RPE_0807"/>